<protein>
    <recommendedName>
        <fullName evidence="3">Serine protease</fullName>
    </recommendedName>
</protein>
<dbReference type="PANTHER" id="PTHR35984">
    <property type="entry name" value="PERIPLASMIC SERINE PROTEASE"/>
    <property type="match status" value="1"/>
</dbReference>
<accession>A0A429GGB6</accession>
<dbReference type="OrthoDB" id="110683at2157"/>
<dbReference type="Proteomes" id="UP000277582">
    <property type="component" value="Unassembled WGS sequence"/>
</dbReference>
<dbReference type="InterPro" id="IPR029045">
    <property type="entry name" value="ClpP/crotonase-like_dom_sf"/>
</dbReference>
<evidence type="ECO:0008006" key="3">
    <source>
        <dbReference type="Google" id="ProtNLM"/>
    </source>
</evidence>
<dbReference type="AlphaFoldDB" id="A0A429GGB6"/>
<evidence type="ECO:0000313" key="2">
    <source>
        <dbReference type="Proteomes" id="UP000277582"/>
    </source>
</evidence>
<dbReference type="InterPro" id="IPR002825">
    <property type="entry name" value="Pept_S49_ser-pept_pro"/>
</dbReference>
<dbReference type="Gene3D" id="3.90.226.10">
    <property type="entry name" value="2-enoyl-CoA Hydratase, Chain A, domain 1"/>
    <property type="match status" value="1"/>
</dbReference>
<evidence type="ECO:0000313" key="1">
    <source>
        <dbReference type="EMBL" id="RSN72680.1"/>
    </source>
</evidence>
<dbReference type="GO" id="GO:0016020">
    <property type="term" value="C:membrane"/>
    <property type="evidence" value="ECO:0007669"/>
    <property type="project" value="InterPro"/>
</dbReference>
<gene>
    <name evidence="1" type="ORF">D6D85_12830</name>
</gene>
<dbReference type="PANTHER" id="PTHR35984:SF1">
    <property type="entry name" value="PERIPLASMIC SERINE PROTEASE"/>
    <property type="match status" value="1"/>
</dbReference>
<dbReference type="Pfam" id="PF01972">
    <property type="entry name" value="SDH_protease"/>
    <property type="match status" value="1"/>
</dbReference>
<dbReference type="EMBL" id="RCOS01000143">
    <property type="protein sequence ID" value="RSN72680.1"/>
    <property type="molecule type" value="Genomic_DNA"/>
</dbReference>
<dbReference type="RefSeq" id="WP_125672356.1">
    <property type="nucleotide sequence ID" value="NZ_RCOS01000143.1"/>
</dbReference>
<reference evidence="1 2" key="1">
    <citation type="submission" date="2018-10" db="EMBL/GenBank/DDBJ databases">
        <title>Co-occurring genomic capacity for anaerobic methane metabolism and dissimilatory sulfite reduction discovered in the Korarchaeota.</title>
        <authorList>
            <person name="Mckay L.J."/>
            <person name="Dlakic M."/>
            <person name="Fields M.W."/>
            <person name="Delmont T.O."/>
            <person name="Eren A.M."/>
            <person name="Jay Z.J."/>
            <person name="Klingelsmith K.B."/>
            <person name="Rusch D.B."/>
            <person name="Inskeep W.P."/>
        </authorList>
    </citation>
    <scope>NUCLEOTIDE SEQUENCE [LARGE SCALE GENOMIC DNA]</scope>
    <source>
        <strain evidence="1 2">MDKW</strain>
    </source>
</reference>
<dbReference type="SUPFAM" id="SSF52096">
    <property type="entry name" value="ClpP/crotonase"/>
    <property type="match status" value="1"/>
</dbReference>
<sequence>MSESTSRGPLDYLSELDNISSELENKRGKHIILMIFHDDAFITRDVVDDLEFFLEEHDLSSKEGIDVILHTLGGDADAAYHIGILLQKLAGERTLSFIVPRMAKSAGTLLACSGDKIIMTPISELGPVDPQVYVESTRTWVSAKVVRDSFGQTLEIFRDRVIKDLLREIAGKGYEISEAVNSIVKPFAEAALSGIPITELGHYDSLINHVRKLLVELLSNKMFKQSSIKPEGSVMQQSSDADSVAYTLVSEYSYHGKVIHLDEAKKLGLCIEELSGEERKLAFDLYKTARKFFKFVDELIIPMKALIGSPPITVYPLKHGLVYGPKIEE</sequence>
<name>A0A429GGB6_9CREN</name>
<comment type="caution">
    <text evidence="1">The sequence shown here is derived from an EMBL/GenBank/DDBJ whole genome shotgun (WGS) entry which is preliminary data.</text>
</comment>
<organism evidence="1 2">
    <name type="scientific">Candidatus Methanodesulfokora washburnensis</name>
    <dbReference type="NCBI Taxonomy" id="2478471"/>
    <lineage>
        <taxon>Archaea</taxon>
        <taxon>Thermoproteota</taxon>
        <taxon>Candidatus Korarchaeia</taxon>
        <taxon>Candidatus Korarchaeia incertae sedis</taxon>
        <taxon>Candidatus Methanodesulfokora</taxon>
    </lineage>
</organism>
<proteinExistence type="predicted"/>
<keyword evidence="2" id="KW-1185">Reference proteome</keyword>